<keyword evidence="2" id="KW-1185">Reference proteome</keyword>
<name>V6AV42_9ARCH</name>
<accession>V6AV42</accession>
<dbReference type="Proteomes" id="UP000018159">
    <property type="component" value="Unassembled WGS sequence"/>
</dbReference>
<sequence>MMAPGIGLMKKRLETEKQAIVLAVSGIVKKYGVAPVDITTLETKYDDELGDWYVALGFADKRAVVRMDSVHATISEINEI</sequence>
<gene>
    <name evidence="1" type="ORF">NITUZ_40616</name>
</gene>
<proteinExistence type="predicted"/>
<organism evidence="1 2">
    <name type="scientific">Candidatus Nitrosotenuis uzonensis</name>
    <dbReference type="NCBI Taxonomy" id="1407055"/>
    <lineage>
        <taxon>Archaea</taxon>
        <taxon>Nitrososphaerota</taxon>
        <taxon>Candidatus Nitrosotenuis</taxon>
    </lineage>
</organism>
<protein>
    <submittedName>
        <fullName evidence="1">Uncharacterized protein</fullName>
    </submittedName>
</protein>
<comment type="caution">
    <text evidence="1">The sequence shown here is derived from an EMBL/GenBank/DDBJ whole genome shotgun (WGS) entry which is preliminary data.</text>
</comment>
<dbReference type="EMBL" id="CBTY010000009">
    <property type="protein sequence ID" value="CDI06450.1"/>
    <property type="molecule type" value="Genomic_DNA"/>
</dbReference>
<evidence type="ECO:0000313" key="1">
    <source>
        <dbReference type="EMBL" id="CDI06450.1"/>
    </source>
</evidence>
<dbReference type="AlphaFoldDB" id="V6AV42"/>
<evidence type="ECO:0000313" key="2">
    <source>
        <dbReference type="Proteomes" id="UP000018159"/>
    </source>
</evidence>
<reference evidence="1 2" key="1">
    <citation type="journal article" date="2013" name="PLoS ONE">
        <title>Enrichment and Genome Sequence of the Group I.1a Ammonia-Oxidizing Archaeon ?Ca. Nitrosotenuis uzonensis? Representing a Clade Globally.</title>
        <authorList>
            <person name="Lebedeva E.V."/>
            <person name="Hatzenpichler R."/>
            <person name="Pelletier E."/>
            <person name="Schuster N."/>
            <person name="Hauzmayer S."/>
            <person name="Bulaev A."/>
            <person name="Grigor'eva N.V."/>
            <person name="Galushko A."/>
            <person name="Schmid M."/>
            <person name="Palatinszky M."/>
            <person name="Le Paslier D."/>
            <person name="Daims H."/>
            <person name="Wagner M."/>
        </authorList>
    </citation>
    <scope>NUCLEOTIDE SEQUENCE [LARGE SCALE GENOMIC DNA]</scope>
    <source>
        <strain evidence="1 2">N4</strain>
    </source>
</reference>